<dbReference type="GO" id="GO:0016405">
    <property type="term" value="F:CoA-ligase activity"/>
    <property type="evidence" value="ECO:0007669"/>
    <property type="project" value="InterPro"/>
</dbReference>
<evidence type="ECO:0000256" key="1">
    <source>
        <dbReference type="ARBA" id="ARBA00022598"/>
    </source>
</evidence>
<dbReference type="Gene3D" id="3.40.50.12820">
    <property type="match status" value="1"/>
</dbReference>
<dbReference type="PANTHER" id="PTHR43352">
    <property type="entry name" value="ACETYL-COA SYNTHETASE"/>
    <property type="match status" value="1"/>
</dbReference>
<sequence>MSAPFNAAAHLVDRQVTRGLGDRPALIGPRATLTYDTLATRVARAGAGWRALGVRPEERVLIHAADTPETVVALLSLLRIGAVPVPVSTMSPPRELAVLVADSRCRYALVDAEFARHAQGALEDSSYVPDLLGVVVLDDAPVRPPSPVIRIRWEHLMAVGDSCGDGDRAPDRTTEDSPALWLYTSGTTGTPKAAMHRHGSIRVVADRYGRQILGLRPGDRCYSVARLFFAYGIGNSCFLPLAAGAAAILDPAPPTPASIARRLSEDEPTVFFGVPTSYAALLRAPDLPDDAFHGVRLAVSAGEPLPPELQHRFRARFGTDLVNGMGSTEALHIFLTNRPGDTRPGTLGTPVPGYELRIVTVDDTAEAPPGTPGVLKVRAPSAATGYWCRSDATHTVFHGVWLNTGDLFTRDADGQYVCLGRANDMIKSGGIWVAPTEVENRLLEHPSVAAVCVVAAPDTDGLDRPVACVVPAAPGDSLDIDELTAFCRETLAAYECPRHVLPFTVLPTTATGKVNRRLVQREAAIRLGAPTPDLRVPPQAPPPPHETEPTATATPVPEPAPGGD</sequence>
<dbReference type="InterPro" id="IPR025110">
    <property type="entry name" value="AMP-bd_C"/>
</dbReference>
<feature type="domain" description="AMP-dependent synthetase/ligase" evidence="3">
    <location>
        <begin position="15"/>
        <end position="387"/>
    </location>
</feature>
<dbReference type="Pfam" id="PF00501">
    <property type="entry name" value="AMP-binding"/>
    <property type="match status" value="1"/>
</dbReference>
<gene>
    <name evidence="5" type="ORF">OHA22_45240</name>
</gene>
<dbReference type="Gene3D" id="3.30.300.30">
    <property type="match status" value="1"/>
</dbReference>
<dbReference type="InterPro" id="IPR000873">
    <property type="entry name" value="AMP-dep_synth/lig_dom"/>
</dbReference>
<dbReference type="PANTHER" id="PTHR43352:SF1">
    <property type="entry name" value="ANTHRANILATE--COA LIGASE"/>
    <property type="match status" value="1"/>
</dbReference>
<evidence type="ECO:0000259" key="3">
    <source>
        <dbReference type="Pfam" id="PF00501"/>
    </source>
</evidence>
<dbReference type="GO" id="GO:0005524">
    <property type="term" value="F:ATP binding"/>
    <property type="evidence" value="ECO:0007669"/>
    <property type="project" value="InterPro"/>
</dbReference>
<keyword evidence="1 5" id="KW-0436">Ligase</keyword>
<dbReference type="AlphaFoldDB" id="A0AAU2ABZ7"/>
<protein>
    <submittedName>
        <fullName evidence="5">Benzoate-CoA ligase family protein</fullName>
    </submittedName>
</protein>
<dbReference type="NCBIfam" id="TIGR02262">
    <property type="entry name" value="benz_CoA_lig"/>
    <property type="match status" value="1"/>
</dbReference>
<feature type="region of interest" description="Disordered" evidence="2">
    <location>
        <begin position="525"/>
        <end position="564"/>
    </location>
</feature>
<reference evidence="5" key="1">
    <citation type="submission" date="2022-10" db="EMBL/GenBank/DDBJ databases">
        <title>The complete genomes of actinobacterial strains from the NBC collection.</title>
        <authorList>
            <person name="Joergensen T.S."/>
            <person name="Alvarez Arevalo M."/>
            <person name="Sterndorff E.B."/>
            <person name="Faurdal D."/>
            <person name="Vuksanovic O."/>
            <person name="Mourched A.-S."/>
            <person name="Charusanti P."/>
            <person name="Shaw S."/>
            <person name="Blin K."/>
            <person name="Weber T."/>
        </authorList>
    </citation>
    <scope>NUCLEOTIDE SEQUENCE</scope>
    <source>
        <strain evidence="5">NBC_00093</strain>
    </source>
</reference>
<dbReference type="GO" id="GO:0044550">
    <property type="term" value="P:secondary metabolite biosynthetic process"/>
    <property type="evidence" value="ECO:0007669"/>
    <property type="project" value="TreeGrafter"/>
</dbReference>
<dbReference type="InterPro" id="IPR011957">
    <property type="entry name" value="Benz_CoA_lig"/>
</dbReference>
<accession>A0AAU2ABZ7</accession>
<evidence type="ECO:0000259" key="4">
    <source>
        <dbReference type="Pfam" id="PF13193"/>
    </source>
</evidence>
<dbReference type="SUPFAM" id="SSF56801">
    <property type="entry name" value="Acetyl-CoA synthetase-like"/>
    <property type="match status" value="1"/>
</dbReference>
<dbReference type="Gene3D" id="2.30.38.10">
    <property type="entry name" value="Luciferase, Domain 3"/>
    <property type="match status" value="1"/>
</dbReference>
<dbReference type="EMBL" id="CP108222">
    <property type="protein sequence ID" value="WTT22244.1"/>
    <property type="molecule type" value="Genomic_DNA"/>
</dbReference>
<dbReference type="GO" id="GO:0016878">
    <property type="term" value="F:acid-thiol ligase activity"/>
    <property type="evidence" value="ECO:0007669"/>
    <property type="project" value="TreeGrafter"/>
</dbReference>
<organism evidence="5">
    <name type="scientific">Streptomyces sp. NBC_00093</name>
    <dbReference type="NCBI Taxonomy" id="2975649"/>
    <lineage>
        <taxon>Bacteria</taxon>
        <taxon>Bacillati</taxon>
        <taxon>Actinomycetota</taxon>
        <taxon>Actinomycetes</taxon>
        <taxon>Kitasatosporales</taxon>
        <taxon>Streptomycetaceae</taxon>
        <taxon>Streptomyces</taxon>
    </lineage>
</organism>
<dbReference type="Gene3D" id="3.40.50.980">
    <property type="match status" value="1"/>
</dbReference>
<feature type="domain" description="AMP-binding enzyme C-terminal" evidence="4">
    <location>
        <begin position="437"/>
        <end position="513"/>
    </location>
</feature>
<dbReference type="InterPro" id="IPR045851">
    <property type="entry name" value="AMP-bd_C_sf"/>
</dbReference>
<dbReference type="Pfam" id="PF13193">
    <property type="entry name" value="AMP-binding_C"/>
    <property type="match status" value="1"/>
</dbReference>
<evidence type="ECO:0000313" key="5">
    <source>
        <dbReference type="EMBL" id="WTT22244.1"/>
    </source>
</evidence>
<evidence type="ECO:0000256" key="2">
    <source>
        <dbReference type="SAM" id="MobiDB-lite"/>
    </source>
</evidence>
<name>A0AAU2ABZ7_9ACTN</name>
<proteinExistence type="predicted"/>